<feature type="transmembrane region" description="Helical" evidence="7">
    <location>
        <begin position="44"/>
        <end position="66"/>
    </location>
</feature>
<dbReference type="EMBL" id="MGDT01000007">
    <property type="protein sequence ID" value="OGL66578.1"/>
    <property type="molecule type" value="Genomic_DNA"/>
</dbReference>
<dbReference type="GO" id="GO:0016780">
    <property type="term" value="F:phosphotransferase activity, for other substituted phosphate groups"/>
    <property type="evidence" value="ECO:0007669"/>
    <property type="project" value="InterPro"/>
</dbReference>
<dbReference type="GO" id="GO:0046872">
    <property type="term" value="F:metal ion binding"/>
    <property type="evidence" value="ECO:0007669"/>
    <property type="project" value="UniProtKB-KW"/>
</dbReference>
<dbReference type="GO" id="GO:0071555">
    <property type="term" value="P:cell wall organization"/>
    <property type="evidence" value="ECO:0007669"/>
    <property type="project" value="TreeGrafter"/>
</dbReference>
<evidence type="ECO:0000256" key="5">
    <source>
        <dbReference type="ARBA" id="ARBA00023136"/>
    </source>
</evidence>
<proteinExistence type="predicted"/>
<gene>
    <name evidence="8" type="ORF">A2856_02750</name>
</gene>
<keyword evidence="6" id="KW-0479">Metal-binding</keyword>
<comment type="subcellular location">
    <subcellularLocation>
        <location evidence="1">Membrane</location>
        <topology evidence="1">Multi-pass membrane protein</topology>
    </subcellularLocation>
</comment>
<evidence type="ECO:0000313" key="8">
    <source>
        <dbReference type="EMBL" id="OGL66578.1"/>
    </source>
</evidence>
<dbReference type="STRING" id="1802385.A2856_02750"/>
<keyword evidence="2" id="KW-0808">Transferase</keyword>
<keyword evidence="5 7" id="KW-0472">Membrane</keyword>
<dbReference type="AlphaFoldDB" id="A0A1F7TLS5"/>
<protein>
    <recommendedName>
        <fullName evidence="10">Phospho-N-acetylmuramoyl-pentapeptide-transferase</fullName>
    </recommendedName>
</protein>
<organism evidence="8 9">
    <name type="scientific">Candidatus Uhrbacteria bacterium RIFCSPHIGHO2_01_FULL_63_20</name>
    <dbReference type="NCBI Taxonomy" id="1802385"/>
    <lineage>
        <taxon>Bacteria</taxon>
        <taxon>Candidatus Uhriibacteriota</taxon>
    </lineage>
</organism>
<sequence>MILGALLAFLWFNIHPARLFMGDTGAMALGVTLGVVAMLTNSALLLPVIGFVFVLESASVILQLTWRKLFRKKLFKSAPFHHHLEAVGWPEPQIVMRLWVVSMVTAALGVSLALLDALT</sequence>
<evidence type="ECO:0000256" key="4">
    <source>
        <dbReference type="ARBA" id="ARBA00022989"/>
    </source>
</evidence>
<accession>A0A1F7TLS5</accession>
<reference evidence="8 9" key="1">
    <citation type="journal article" date="2016" name="Nat. Commun.">
        <title>Thousands of microbial genomes shed light on interconnected biogeochemical processes in an aquifer system.</title>
        <authorList>
            <person name="Anantharaman K."/>
            <person name="Brown C.T."/>
            <person name="Hug L.A."/>
            <person name="Sharon I."/>
            <person name="Castelle C.J."/>
            <person name="Probst A.J."/>
            <person name="Thomas B.C."/>
            <person name="Singh A."/>
            <person name="Wilkins M.J."/>
            <person name="Karaoz U."/>
            <person name="Brodie E.L."/>
            <person name="Williams K.H."/>
            <person name="Hubbard S.S."/>
            <person name="Banfield J.F."/>
        </authorList>
    </citation>
    <scope>NUCLEOTIDE SEQUENCE [LARGE SCALE GENOMIC DNA]</scope>
</reference>
<comment type="cofactor">
    <cofactor evidence="6">
        <name>Mg(2+)</name>
        <dbReference type="ChEBI" id="CHEBI:18420"/>
    </cofactor>
</comment>
<dbReference type="InterPro" id="IPR000715">
    <property type="entry name" value="Glycosyl_transferase_4"/>
</dbReference>
<evidence type="ECO:0000313" key="9">
    <source>
        <dbReference type="Proteomes" id="UP000177885"/>
    </source>
</evidence>
<dbReference type="Proteomes" id="UP000177885">
    <property type="component" value="Unassembled WGS sequence"/>
</dbReference>
<evidence type="ECO:0000256" key="6">
    <source>
        <dbReference type="PIRSR" id="PIRSR600715-1"/>
    </source>
</evidence>
<keyword evidence="6" id="KW-0460">Magnesium</keyword>
<feature type="binding site" evidence="6">
    <location>
        <position position="23"/>
    </location>
    <ligand>
        <name>Mg(2+)</name>
        <dbReference type="ChEBI" id="CHEBI:18420"/>
    </ligand>
</feature>
<evidence type="ECO:0000256" key="7">
    <source>
        <dbReference type="SAM" id="Phobius"/>
    </source>
</evidence>
<name>A0A1F7TLS5_9BACT</name>
<keyword evidence="3 7" id="KW-0812">Transmembrane</keyword>
<dbReference type="GO" id="GO:0005886">
    <property type="term" value="C:plasma membrane"/>
    <property type="evidence" value="ECO:0007669"/>
    <property type="project" value="TreeGrafter"/>
</dbReference>
<dbReference type="GO" id="GO:0044038">
    <property type="term" value="P:cell wall macromolecule biosynthetic process"/>
    <property type="evidence" value="ECO:0007669"/>
    <property type="project" value="TreeGrafter"/>
</dbReference>
<evidence type="ECO:0000256" key="3">
    <source>
        <dbReference type="ARBA" id="ARBA00022692"/>
    </source>
</evidence>
<dbReference type="PANTHER" id="PTHR22926">
    <property type="entry name" value="PHOSPHO-N-ACETYLMURAMOYL-PENTAPEPTIDE-TRANSFERASE"/>
    <property type="match status" value="1"/>
</dbReference>
<evidence type="ECO:0008006" key="10">
    <source>
        <dbReference type="Google" id="ProtNLM"/>
    </source>
</evidence>
<keyword evidence="4 7" id="KW-1133">Transmembrane helix</keyword>
<dbReference type="Pfam" id="PF00953">
    <property type="entry name" value="Glycos_transf_4"/>
    <property type="match status" value="1"/>
</dbReference>
<feature type="transmembrane region" description="Helical" evidence="7">
    <location>
        <begin position="98"/>
        <end position="118"/>
    </location>
</feature>
<evidence type="ECO:0000256" key="2">
    <source>
        <dbReference type="ARBA" id="ARBA00022679"/>
    </source>
</evidence>
<comment type="caution">
    <text evidence="8">The sequence shown here is derived from an EMBL/GenBank/DDBJ whole genome shotgun (WGS) entry which is preliminary data.</text>
</comment>
<dbReference type="PANTHER" id="PTHR22926:SF5">
    <property type="entry name" value="PHOSPHO-N-ACETYLMURAMOYL-PENTAPEPTIDE-TRANSFERASE HOMOLOG"/>
    <property type="match status" value="1"/>
</dbReference>
<evidence type="ECO:0000256" key="1">
    <source>
        <dbReference type="ARBA" id="ARBA00004141"/>
    </source>
</evidence>